<dbReference type="GO" id="GO:0008610">
    <property type="term" value="P:lipid biosynthetic process"/>
    <property type="evidence" value="ECO:0007669"/>
    <property type="project" value="InterPro"/>
</dbReference>
<name>A0A6N6N1U9_9BACT</name>
<keyword evidence="2" id="KW-0808">Transferase</keyword>
<dbReference type="PANTHER" id="PTHR40048">
    <property type="entry name" value="RHAMNOSYL O-METHYLTRANSFERASE"/>
    <property type="match status" value="1"/>
</dbReference>
<evidence type="ECO:0000256" key="2">
    <source>
        <dbReference type="ARBA" id="ARBA00022679"/>
    </source>
</evidence>
<dbReference type="PANTHER" id="PTHR40048:SF1">
    <property type="entry name" value="RHAMNOSYL O-METHYLTRANSFERASE"/>
    <property type="match status" value="1"/>
</dbReference>
<dbReference type="OrthoDB" id="189417at2"/>
<accession>A0A6N6N1U9</accession>
<dbReference type="GO" id="GO:0032259">
    <property type="term" value="P:methylation"/>
    <property type="evidence" value="ECO:0007669"/>
    <property type="project" value="UniProtKB-KW"/>
</dbReference>
<dbReference type="InterPro" id="IPR007072">
    <property type="entry name" value="RNMT_CmcI"/>
</dbReference>
<dbReference type="GO" id="GO:0008168">
    <property type="term" value="F:methyltransferase activity"/>
    <property type="evidence" value="ECO:0007669"/>
    <property type="project" value="UniProtKB-KW"/>
</dbReference>
<organism evidence="3 4">
    <name type="scientific">Pseudodesulfovibrio senegalensis</name>
    <dbReference type="NCBI Taxonomy" id="1721087"/>
    <lineage>
        <taxon>Bacteria</taxon>
        <taxon>Pseudomonadati</taxon>
        <taxon>Thermodesulfobacteriota</taxon>
        <taxon>Desulfovibrionia</taxon>
        <taxon>Desulfovibrionales</taxon>
        <taxon>Desulfovibrionaceae</taxon>
    </lineage>
</organism>
<dbReference type="Pfam" id="PF04989">
    <property type="entry name" value="RMNT_CmcI"/>
    <property type="match status" value="1"/>
</dbReference>
<sequence length="245" mass="27944">MDDSVKFEKECAREIESMAESLDLHEVSRQWFDRANHAKYSYHFRWLGLPIIQYPQDIVAMQEIVWKTRPDLIIETGVARGGSVVFYASMLKMMDIKGKVVGIDVDIREHNRKAIGEHFLSDYIQLIQGSSVDELVVSQVKEIARGKQRVLVVLDSNHTHDHVLAELSAYSPLVTKGSYCVVFDTVIEDMADASFDDRPWSRGNNPKTAVHEFLEGSDRFAIDEFIHNKLQITVAPDGYLKCIKD</sequence>
<comment type="caution">
    <text evidence="3">The sequence shown here is derived from an EMBL/GenBank/DDBJ whole genome shotgun (WGS) entry which is preliminary data.</text>
</comment>
<evidence type="ECO:0000256" key="1">
    <source>
        <dbReference type="ARBA" id="ARBA00022603"/>
    </source>
</evidence>
<dbReference type="RefSeq" id="WP_151151128.1">
    <property type="nucleotide sequence ID" value="NZ_WAIE01000004.1"/>
</dbReference>
<dbReference type="Proteomes" id="UP000438699">
    <property type="component" value="Unassembled WGS sequence"/>
</dbReference>
<keyword evidence="4" id="KW-1185">Reference proteome</keyword>
<dbReference type="GO" id="GO:0071770">
    <property type="term" value="P:DIM/DIP cell wall layer assembly"/>
    <property type="evidence" value="ECO:0007669"/>
    <property type="project" value="TreeGrafter"/>
</dbReference>
<dbReference type="Gene3D" id="3.40.50.150">
    <property type="entry name" value="Vaccinia Virus protein VP39"/>
    <property type="match status" value="1"/>
</dbReference>
<dbReference type="EMBL" id="WAIE01000004">
    <property type="protein sequence ID" value="KAB1441385.1"/>
    <property type="molecule type" value="Genomic_DNA"/>
</dbReference>
<protein>
    <submittedName>
        <fullName evidence="3">Cephalosporin hydroxylase</fullName>
    </submittedName>
</protein>
<evidence type="ECO:0000313" key="3">
    <source>
        <dbReference type="EMBL" id="KAB1441385.1"/>
    </source>
</evidence>
<dbReference type="InterPro" id="IPR029063">
    <property type="entry name" value="SAM-dependent_MTases_sf"/>
</dbReference>
<keyword evidence="1" id="KW-0489">Methyltransferase</keyword>
<reference evidence="3 4" key="1">
    <citation type="journal article" date="2017" name="Int. J. Syst. Evol. Microbiol.">
        <title>Desulfovibrio senegalensis sp. nov., a mesophilic sulfate reducer isolated from marine sediment.</title>
        <authorList>
            <person name="Thioye A."/>
            <person name="Gam Z.B.A."/>
            <person name="Mbengue M."/>
            <person name="Cayol J.L."/>
            <person name="Joseph-Bartoli M."/>
            <person name="Toure-Kane C."/>
            <person name="Labat M."/>
        </authorList>
    </citation>
    <scope>NUCLEOTIDE SEQUENCE [LARGE SCALE GENOMIC DNA]</scope>
    <source>
        <strain evidence="3 4">DSM 101509</strain>
    </source>
</reference>
<dbReference type="GO" id="GO:0005886">
    <property type="term" value="C:plasma membrane"/>
    <property type="evidence" value="ECO:0007669"/>
    <property type="project" value="TreeGrafter"/>
</dbReference>
<proteinExistence type="predicted"/>
<gene>
    <name evidence="3" type="ORF">F8A88_10585</name>
</gene>
<dbReference type="SUPFAM" id="SSF53335">
    <property type="entry name" value="S-adenosyl-L-methionine-dependent methyltransferases"/>
    <property type="match status" value="1"/>
</dbReference>
<evidence type="ECO:0000313" key="4">
    <source>
        <dbReference type="Proteomes" id="UP000438699"/>
    </source>
</evidence>
<dbReference type="AlphaFoldDB" id="A0A6N6N1U9"/>